<organism evidence="1 2">
    <name type="scientific">Runella defluvii</name>
    <dbReference type="NCBI Taxonomy" id="370973"/>
    <lineage>
        <taxon>Bacteria</taxon>
        <taxon>Pseudomonadati</taxon>
        <taxon>Bacteroidota</taxon>
        <taxon>Cytophagia</taxon>
        <taxon>Cytophagales</taxon>
        <taxon>Spirosomataceae</taxon>
        <taxon>Runella</taxon>
    </lineage>
</organism>
<dbReference type="EMBL" id="JACIBY010000018">
    <property type="protein sequence ID" value="MBB3841580.1"/>
    <property type="molecule type" value="Genomic_DNA"/>
</dbReference>
<dbReference type="RefSeq" id="WP_183979334.1">
    <property type="nucleotide sequence ID" value="NZ_JACIBY010000018.1"/>
</dbReference>
<proteinExistence type="predicted"/>
<protein>
    <submittedName>
        <fullName evidence="1">Uncharacterized protein</fullName>
    </submittedName>
</protein>
<keyword evidence="2" id="KW-1185">Reference proteome</keyword>
<dbReference type="AlphaFoldDB" id="A0A7W5ZQ27"/>
<evidence type="ECO:0000313" key="1">
    <source>
        <dbReference type="EMBL" id="MBB3841580.1"/>
    </source>
</evidence>
<accession>A0A7W5ZQ27</accession>
<gene>
    <name evidence="1" type="ORF">FHS57_005608</name>
</gene>
<sequence length="67" mass="7852">MEKVISVNPIKLEDFQKLWTKFQKSPKSLVFSDYKNLIYMSQKLLKSGEITEDFAKEVSSTVQVYMN</sequence>
<evidence type="ECO:0000313" key="2">
    <source>
        <dbReference type="Proteomes" id="UP000541352"/>
    </source>
</evidence>
<name>A0A7W5ZQ27_9BACT</name>
<dbReference type="Proteomes" id="UP000541352">
    <property type="component" value="Unassembled WGS sequence"/>
</dbReference>
<comment type="caution">
    <text evidence="1">The sequence shown here is derived from an EMBL/GenBank/DDBJ whole genome shotgun (WGS) entry which is preliminary data.</text>
</comment>
<reference evidence="1 2" key="1">
    <citation type="submission" date="2020-08" db="EMBL/GenBank/DDBJ databases">
        <title>Genomic Encyclopedia of Type Strains, Phase IV (KMG-IV): sequencing the most valuable type-strain genomes for metagenomic binning, comparative biology and taxonomic classification.</title>
        <authorList>
            <person name="Goeker M."/>
        </authorList>
    </citation>
    <scope>NUCLEOTIDE SEQUENCE [LARGE SCALE GENOMIC DNA]</scope>
    <source>
        <strain evidence="1 2">DSM 17976</strain>
    </source>
</reference>